<proteinExistence type="predicted"/>
<comment type="caution">
    <text evidence="2">The sequence shown here is derived from an EMBL/GenBank/DDBJ whole genome shotgun (WGS) entry which is preliminary data.</text>
</comment>
<dbReference type="Proteomes" id="UP000308167">
    <property type="component" value="Unassembled WGS sequence"/>
</dbReference>
<evidence type="ECO:0000313" key="2">
    <source>
        <dbReference type="EMBL" id="VTU07339.1"/>
    </source>
</evidence>
<evidence type="ECO:0000256" key="1">
    <source>
        <dbReference type="SAM" id="MobiDB-lite"/>
    </source>
</evidence>
<keyword evidence="3" id="KW-1185">Reference proteome</keyword>
<organism evidence="2 3">
    <name type="scientific">Actinobacillus porcinus</name>
    <dbReference type="NCBI Taxonomy" id="51048"/>
    <lineage>
        <taxon>Bacteria</taxon>
        <taxon>Pseudomonadati</taxon>
        <taxon>Pseudomonadota</taxon>
        <taxon>Gammaproteobacteria</taxon>
        <taxon>Pasteurellales</taxon>
        <taxon>Pasteurellaceae</taxon>
        <taxon>Actinobacillus</taxon>
    </lineage>
</organism>
<feature type="compositionally biased region" description="Polar residues" evidence="1">
    <location>
        <begin position="396"/>
        <end position="408"/>
    </location>
</feature>
<evidence type="ECO:0000313" key="3">
    <source>
        <dbReference type="Proteomes" id="UP000308167"/>
    </source>
</evidence>
<name>A0ABY6TIY8_9PAST</name>
<gene>
    <name evidence="2" type="ORF">SAMEA1410922_00894</name>
</gene>
<accession>A0ABY6TIY8</accession>
<sequence>MAINKDSILEMINNINLSTINDVNLFPELESFAHELMNSSNPQHRFTALKINNRLQENPHYQTYLKSDVIEKEIKEEAKEKQYFKAVYQNKEANAYQNIQTKKKEEKQDKENSLKETSSYQHNFLLYDKLFNQYGMNWDYLSNQEKQNFKIGIEKFSQHIDKESLYSCLPEKDKKNLNNGLINLQVVAVANQHNKASDEQFKKAAENHYKFLFDMVINLKLGEINQVQVLEQLSKEREKQTKLIDENPVFNDEQKRNNKKELAWQTDAVHHLYLITQSVQNQKKIDPDHITYMLGALYLENPSQVSIEIIKTLFNENQSVLDEIMKDPALKEKFIEQLIDSGNKRKNLQSILDDNPEIKDKLREYGIDVKKEIKKKEDAENEANKSSPPKEDVDKVTNNGNLSSTIEQHPNIGEKINPSESNVDDNENKVSLKLT</sequence>
<dbReference type="GeneID" id="86155292"/>
<reference evidence="2 3" key="1">
    <citation type="submission" date="2019-05" db="EMBL/GenBank/DDBJ databases">
        <authorList>
            <consortium name="Pathogen Informatics"/>
        </authorList>
    </citation>
    <scope>NUCLEOTIDE SEQUENCE [LARGE SCALE GENOMIC DNA]</scope>
    <source>
        <strain evidence="2 3">NM319</strain>
    </source>
</reference>
<dbReference type="RefSeq" id="WP_135709720.1">
    <property type="nucleotide sequence ID" value="NZ_CABFKI010000004.1"/>
</dbReference>
<feature type="compositionally biased region" description="Basic and acidic residues" evidence="1">
    <location>
        <begin position="426"/>
        <end position="435"/>
    </location>
</feature>
<dbReference type="EMBL" id="CABFKI010000004">
    <property type="protein sequence ID" value="VTU07339.1"/>
    <property type="molecule type" value="Genomic_DNA"/>
</dbReference>
<feature type="region of interest" description="Disordered" evidence="1">
    <location>
        <begin position="374"/>
        <end position="435"/>
    </location>
</feature>
<protein>
    <submittedName>
        <fullName evidence="2">Uncharacterized protein</fullName>
    </submittedName>
</protein>